<feature type="coiled-coil region" evidence="1">
    <location>
        <begin position="346"/>
        <end position="380"/>
    </location>
</feature>
<dbReference type="Proteomes" id="UP000619534">
    <property type="component" value="Unassembled WGS sequence"/>
</dbReference>
<dbReference type="Gene3D" id="1.10.287.1490">
    <property type="match status" value="1"/>
</dbReference>
<comment type="caution">
    <text evidence="2">The sequence shown here is derived from an EMBL/GenBank/DDBJ whole genome shotgun (WGS) entry which is preliminary data.</text>
</comment>
<accession>A0ABQ1NEZ3</accession>
<keyword evidence="1" id="KW-0175">Coiled coil</keyword>
<dbReference type="RefSeq" id="WP_062444494.1">
    <property type="nucleotide sequence ID" value="NZ_BMCJ01000001.1"/>
</dbReference>
<sequence length="382" mass="45481">MKKKTMTDPIQLQQMVIYYKAELAKYKEKVKDYQENYHYSLLTTLKEQNIELLEENERVTNQLSQIKKEMNKKISNIASQLKSSRYNEEKLSVKLESLEEKLVYEEMCNKQLKSKEKKLRNEIIDLKSSYSRSRNEIIQLQKTNQELNETLNESTKEFQVVKENLRKQVADLSEENETRHKKIIKLENTIKELEHQNKEQNTNIDQFKKEICELQEKHSKEINSFQKKIDKIRKAHSVLNTEKEQLEKENLEIAAHRDNLLAEERSDFEKKLKSKEEIIEQLKEENFTLSNQVEKLKDAKVQTEFLDIFEEADPYDMISFLDSHIKTLLEDSFEASKTENPQDTLIRILENEIDTLSEKIKKLESEAMEHNEETVDVKEQEE</sequence>
<name>A0ABQ1NEZ3_9BACI</name>
<evidence type="ECO:0000313" key="2">
    <source>
        <dbReference type="EMBL" id="GGC75053.1"/>
    </source>
</evidence>
<proteinExistence type="predicted"/>
<feature type="coiled-coil region" evidence="1">
    <location>
        <begin position="16"/>
        <end position="299"/>
    </location>
</feature>
<gene>
    <name evidence="2" type="ORF">GCM10007216_02080</name>
</gene>
<evidence type="ECO:0008006" key="4">
    <source>
        <dbReference type="Google" id="ProtNLM"/>
    </source>
</evidence>
<keyword evidence="3" id="KW-1185">Reference proteome</keyword>
<organism evidence="2 3">
    <name type="scientific">Thalassobacillus devorans</name>
    <dbReference type="NCBI Taxonomy" id="279813"/>
    <lineage>
        <taxon>Bacteria</taxon>
        <taxon>Bacillati</taxon>
        <taxon>Bacillota</taxon>
        <taxon>Bacilli</taxon>
        <taxon>Bacillales</taxon>
        <taxon>Bacillaceae</taxon>
        <taxon>Thalassobacillus</taxon>
    </lineage>
</organism>
<protein>
    <recommendedName>
        <fullName evidence="4">Chromosome partition protein Smc</fullName>
    </recommendedName>
</protein>
<reference evidence="3" key="1">
    <citation type="journal article" date="2019" name="Int. J. Syst. Evol. Microbiol.">
        <title>The Global Catalogue of Microorganisms (GCM) 10K type strain sequencing project: providing services to taxonomists for standard genome sequencing and annotation.</title>
        <authorList>
            <consortium name="The Broad Institute Genomics Platform"/>
            <consortium name="The Broad Institute Genome Sequencing Center for Infectious Disease"/>
            <person name="Wu L."/>
            <person name="Ma J."/>
        </authorList>
    </citation>
    <scope>NUCLEOTIDE SEQUENCE [LARGE SCALE GENOMIC DNA]</scope>
    <source>
        <strain evidence="3">CCM 7282</strain>
    </source>
</reference>
<evidence type="ECO:0000313" key="3">
    <source>
        <dbReference type="Proteomes" id="UP000619534"/>
    </source>
</evidence>
<evidence type="ECO:0000256" key="1">
    <source>
        <dbReference type="SAM" id="Coils"/>
    </source>
</evidence>
<dbReference type="EMBL" id="BMCJ01000001">
    <property type="protein sequence ID" value="GGC75053.1"/>
    <property type="molecule type" value="Genomic_DNA"/>
</dbReference>